<evidence type="ECO:0000259" key="2">
    <source>
        <dbReference type="PROSITE" id="PS50160"/>
    </source>
</evidence>
<protein>
    <submittedName>
        <fullName evidence="3">DNA polymerase ligase N-terminal domain-containing protein</fullName>
    </submittedName>
</protein>
<dbReference type="Pfam" id="PF13298">
    <property type="entry name" value="LigD_N"/>
    <property type="match status" value="1"/>
</dbReference>
<evidence type="ECO:0000313" key="4">
    <source>
        <dbReference type="Proteomes" id="UP001597417"/>
    </source>
</evidence>
<proteinExistence type="predicted"/>
<dbReference type="PANTHER" id="PTHR39465">
    <property type="entry name" value="DNA LIGASE D, 3'-PHOSPHOESTERASE DOMAIN"/>
    <property type="match status" value="1"/>
</dbReference>
<gene>
    <name evidence="3" type="ORF">ACFSXZ_21085</name>
</gene>
<reference evidence="4" key="1">
    <citation type="journal article" date="2019" name="Int. J. Syst. Evol. Microbiol.">
        <title>The Global Catalogue of Microorganisms (GCM) 10K type strain sequencing project: providing services to taxonomists for standard genome sequencing and annotation.</title>
        <authorList>
            <consortium name="The Broad Institute Genomics Platform"/>
            <consortium name="The Broad Institute Genome Sequencing Center for Infectious Disease"/>
            <person name="Wu L."/>
            <person name="Ma J."/>
        </authorList>
    </citation>
    <scope>NUCLEOTIDE SEQUENCE [LARGE SCALE GENOMIC DNA]</scope>
    <source>
        <strain evidence="4">CGMCC 4.7645</strain>
    </source>
</reference>
<organism evidence="3 4">
    <name type="scientific">Amycolatopsis pigmentata</name>
    <dbReference type="NCBI Taxonomy" id="450801"/>
    <lineage>
        <taxon>Bacteria</taxon>
        <taxon>Bacillati</taxon>
        <taxon>Actinomycetota</taxon>
        <taxon>Actinomycetes</taxon>
        <taxon>Pseudonocardiales</taxon>
        <taxon>Pseudonocardiaceae</taxon>
        <taxon>Amycolatopsis</taxon>
    </lineage>
</organism>
<dbReference type="RefSeq" id="WP_378266830.1">
    <property type="nucleotide sequence ID" value="NZ_JBHUKR010000009.1"/>
</dbReference>
<dbReference type="InterPro" id="IPR012310">
    <property type="entry name" value="DNA_ligase_ATP-dep_cent"/>
</dbReference>
<comment type="caution">
    <text evidence="3">The sequence shown here is derived from an EMBL/GenBank/DDBJ whole genome shotgun (WGS) entry which is preliminary data.</text>
</comment>
<keyword evidence="4" id="KW-1185">Reference proteome</keyword>
<dbReference type="PROSITE" id="PS50160">
    <property type="entry name" value="DNA_LIGASE_A3"/>
    <property type="match status" value="1"/>
</dbReference>
<dbReference type="Proteomes" id="UP001597417">
    <property type="component" value="Unassembled WGS sequence"/>
</dbReference>
<dbReference type="Pfam" id="PF01068">
    <property type="entry name" value="DNA_ligase_A_M"/>
    <property type="match status" value="1"/>
</dbReference>
<feature type="compositionally biased region" description="Basic and acidic residues" evidence="1">
    <location>
        <begin position="1"/>
        <end position="17"/>
    </location>
</feature>
<evidence type="ECO:0000313" key="3">
    <source>
        <dbReference type="EMBL" id="MFD2418827.1"/>
    </source>
</evidence>
<feature type="domain" description="ATP-dependent DNA ligase family profile" evidence="2">
    <location>
        <begin position="284"/>
        <end position="372"/>
    </location>
</feature>
<dbReference type="GO" id="GO:0016874">
    <property type="term" value="F:ligase activity"/>
    <property type="evidence" value="ECO:0007669"/>
    <property type="project" value="UniProtKB-KW"/>
</dbReference>
<name>A0ABW5FWH5_9PSEU</name>
<dbReference type="PANTHER" id="PTHR39465:SF1">
    <property type="entry name" value="DNA LIGASE D 3'-PHOSPHOESTERASE DOMAIN-CONTAINING PROTEIN"/>
    <property type="match status" value="1"/>
</dbReference>
<dbReference type="EMBL" id="JBHUKR010000009">
    <property type="protein sequence ID" value="MFD2418827.1"/>
    <property type="molecule type" value="Genomic_DNA"/>
</dbReference>
<evidence type="ECO:0000256" key="1">
    <source>
        <dbReference type="SAM" id="MobiDB-lite"/>
    </source>
</evidence>
<dbReference type="SUPFAM" id="SSF56091">
    <property type="entry name" value="DNA ligase/mRNA capping enzyme, catalytic domain"/>
    <property type="match status" value="1"/>
</dbReference>
<keyword evidence="3" id="KW-0436">Ligase</keyword>
<feature type="region of interest" description="Disordered" evidence="1">
    <location>
        <begin position="1"/>
        <end position="44"/>
    </location>
</feature>
<accession>A0ABW5FWH5</accession>
<dbReference type="InterPro" id="IPR014144">
    <property type="entry name" value="LigD_PE_domain"/>
</dbReference>
<dbReference type="Gene3D" id="3.30.1490.70">
    <property type="match status" value="1"/>
</dbReference>
<sequence>MSDLGEYRRRRDPRRTPEPVPAARAGKTEPAAKPPAGAENLPHGDDDVFVIQEHHARRLHWDVRFEREGVLVSWAVPKGLPPRTGTRRLAVHTEDHPLEYATFEGEIPAGEYGGGTVKIWDRGRYEALHWSDHKVEISMRGSRVRGTYVFVNRHDDRDWFVQRVDEGAGEDLPEFVPPMLARRGALPTADEDAEWAYEFAWGGERVQARVEGGRVTLRDAEGEDVTVAYPELKGLGAQLGATEVLLDGEMIVLDEGKPTEEGLRRRAEVTTAREAKRLAGRFPVVYLPFDVLFFSGKSCLDDPYRSRRRRLDRLRLSGEAWRVPRRYVGGGADVLEAALTNGLTGITAKRLDSPYEPGRRGTSWRAITRKRR</sequence>
<dbReference type="Gene3D" id="3.30.470.30">
    <property type="entry name" value="DNA ligase/mRNA capping enzyme"/>
    <property type="match status" value="1"/>
</dbReference>